<dbReference type="NCBIfam" id="TIGR01447">
    <property type="entry name" value="recD"/>
    <property type="match status" value="1"/>
</dbReference>
<dbReference type="Pfam" id="PF13538">
    <property type="entry name" value="UvrD_C_2"/>
    <property type="match status" value="1"/>
</dbReference>
<evidence type="ECO:0000256" key="8">
    <source>
        <dbReference type="ARBA" id="ARBA00023125"/>
    </source>
</evidence>
<dbReference type="GO" id="GO:0009338">
    <property type="term" value="C:exodeoxyribonuclease V complex"/>
    <property type="evidence" value="ECO:0007669"/>
    <property type="project" value="InterPro"/>
</dbReference>
<dbReference type="PANTHER" id="PTHR43788:SF6">
    <property type="entry name" value="DNA HELICASE B"/>
    <property type="match status" value="1"/>
</dbReference>
<evidence type="ECO:0000256" key="4">
    <source>
        <dbReference type="ARBA" id="ARBA00022801"/>
    </source>
</evidence>
<dbReference type="GO" id="GO:0003677">
    <property type="term" value="F:DNA binding"/>
    <property type="evidence" value="ECO:0007669"/>
    <property type="project" value="UniProtKB-KW"/>
</dbReference>
<keyword evidence="8" id="KW-0238">DNA-binding</keyword>
<dbReference type="Proteomes" id="UP000191931">
    <property type="component" value="Unassembled WGS sequence"/>
</dbReference>
<gene>
    <name evidence="13" type="primary">recD</name>
    <name evidence="13" type="ORF">MTBBW1_20058</name>
</gene>
<dbReference type="STRING" id="1246637.MTBBW1_20058"/>
<reference evidence="13 14" key="1">
    <citation type="submission" date="2017-03" db="EMBL/GenBank/DDBJ databases">
        <authorList>
            <person name="Afonso C.L."/>
            <person name="Miller P.J."/>
            <person name="Scott M.A."/>
            <person name="Spackman E."/>
            <person name="Goraichik I."/>
            <person name="Dimitrov K.M."/>
            <person name="Suarez D.L."/>
            <person name="Swayne D.E."/>
        </authorList>
    </citation>
    <scope>NUCLEOTIDE SEQUENCE [LARGE SCALE GENOMIC DNA]</scope>
    <source>
        <strain evidence="13">PRJEB14757</strain>
    </source>
</reference>
<keyword evidence="7" id="KW-0067">ATP-binding</keyword>
<keyword evidence="1" id="KW-0540">Nuclease</keyword>
<dbReference type="GO" id="GO:0017116">
    <property type="term" value="F:single-stranded DNA helicase activity"/>
    <property type="evidence" value="ECO:0007669"/>
    <property type="project" value="TreeGrafter"/>
</dbReference>
<feature type="domain" description="RecBCD enzyme subunit RecD N-terminal" evidence="12">
    <location>
        <begin position="82"/>
        <end position="180"/>
    </location>
</feature>
<keyword evidence="10" id="KW-0413">Isomerase</keyword>
<dbReference type="InterPro" id="IPR006344">
    <property type="entry name" value="RecD"/>
</dbReference>
<evidence type="ECO:0000256" key="10">
    <source>
        <dbReference type="ARBA" id="ARBA00023235"/>
    </source>
</evidence>
<dbReference type="CDD" id="cd17933">
    <property type="entry name" value="DEXSc_RecD-like"/>
    <property type="match status" value="1"/>
</dbReference>
<dbReference type="GO" id="GO:0008854">
    <property type="term" value="F:exodeoxyribonuclease V activity"/>
    <property type="evidence" value="ECO:0007669"/>
    <property type="project" value="UniProtKB-EC"/>
</dbReference>
<keyword evidence="14" id="KW-1185">Reference proteome</keyword>
<dbReference type="InterPro" id="IPR041851">
    <property type="entry name" value="RecD_N_sf"/>
</dbReference>
<dbReference type="Gene3D" id="1.10.10.1020">
    <property type="entry name" value="RecBCD complex, subunit RecD, N-terminal domain"/>
    <property type="match status" value="1"/>
</dbReference>
<dbReference type="AlphaFoldDB" id="A0A1W1HBI2"/>
<keyword evidence="3" id="KW-0227">DNA damage</keyword>
<dbReference type="GO" id="GO:0006310">
    <property type="term" value="P:DNA recombination"/>
    <property type="evidence" value="ECO:0007669"/>
    <property type="project" value="InterPro"/>
</dbReference>
<dbReference type="InterPro" id="IPR050534">
    <property type="entry name" value="Coronavir_polyprotein_1ab"/>
</dbReference>
<evidence type="ECO:0000313" key="14">
    <source>
        <dbReference type="Proteomes" id="UP000191931"/>
    </source>
</evidence>
<evidence type="ECO:0000259" key="11">
    <source>
        <dbReference type="Pfam" id="PF13538"/>
    </source>
</evidence>
<dbReference type="RefSeq" id="WP_245809203.1">
    <property type="nucleotide sequence ID" value="NZ_LT828540.1"/>
</dbReference>
<dbReference type="EMBL" id="FWEV01000112">
    <property type="protein sequence ID" value="SLM29861.1"/>
    <property type="molecule type" value="Genomic_DNA"/>
</dbReference>
<dbReference type="Pfam" id="PF13245">
    <property type="entry name" value="AAA_19"/>
    <property type="match status" value="1"/>
</dbReference>
<keyword evidence="4 13" id="KW-0378">Hydrolase</keyword>
<keyword evidence="9" id="KW-0234">DNA repair</keyword>
<dbReference type="Pfam" id="PF21185">
    <property type="entry name" value="RecD_N"/>
    <property type="match status" value="1"/>
</dbReference>
<protein>
    <submittedName>
        <fullName evidence="13">Exodeoxyribonuclease V, alpha subunit</fullName>
        <ecNumber evidence="13">3.1.11.5</ecNumber>
    </submittedName>
</protein>
<evidence type="ECO:0000313" key="13">
    <source>
        <dbReference type="EMBL" id="SLM29861.1"/>
    </source>
</evidence>
<evidence type="ECO:0000256" key="7">
    <source>
        <dbReference type="ARBA" id="ARBA00022840"/>
    </source>
</evidence>
<evidence type="ECO:0000256" key="3">
    <source>
        <dbReference type="ARBA" id="ARBA00022763"/>
    </source>
</evidence>
<accession>A0A1W1HBI2</accession>
<evidence type="ECO:0000256" key="9">
    <source>
        <dbReference type="ARBA" id="ARBA00023204"/>
    </source>
</evidence>
<dbReference type="CDD" id="cd18809">
    <property type="entry name" value="SF1_C_RecD"/>
    <property type="match status" value="1"/>
</dbReference>
<keyword evidence="2" id="KW-0547">Nucleotide-binding</keyword>
<dbReference type="HAMAP" id="MF_01487">
    <property type="entry name" value="RecD"/>
    <property type="match status" value="1"/>
</dbReference>
<keyword evidence="6" id="KW-0269">Exonuclease</keyword>
<dbReference type="Gene3D" id="3.40.50.300">
    <property type="entry name" value="P-loop containing nucleotide triphosphate hydrolases"/>
    <property type="match status" value="3"/>
</dbReference>
<evidence type="ECO:0000256" key="1">
    <source>
        <dbReference type="ARBA" id="ARBA00022722"/>
    </source>
</evidence>
<name>A0A1W1HBI2_9BACT</name>
<organism evidence="13 14">
    <name type="scientific">Desulfamplus magnetovallimortis</name>
    <dbReference type="NCBI Taxonomy" id="1246637"/>
    <lineage>
        <taxon>Bacteria</taxon>
        <taxon>Pseudomonadati</taxon>
        <taxon>Thermodesulfobacteriota</taxon>
        <taxon>Desulfobacteria</taxon>
        <taxon>Desulfobacterales</taxon>
        <taxon>Desulfobacteraceae</taxon>
        <taxon>Desulfamplus</taxon>
    </lineage>
</organism>
<dbReference type="EC" id="3.1.11.5" evidence="13"/>
<evidence type="ECO:0000256" key="2">
    <source>
        <dbReference type="ARBA" id="ARBA00022741"/>
    </source>
</evidence>
<feature type="domain" description="UvrD-like helicase C-terminal" evidence="11">
    <location>
        <begin position="741"/>
        <end position="788"/>
    </location>
</feature>
<dbReference type="PANTHER" id="PTHR43788">
    <property type="entry name" value="DNA2/NAM7 HELICASE FAMILY MEMBER"/>
    <property type="match status" value="1"/>
</dbReference>
<evidence type="ECO:0000256" key="6">
    <source>
        <dbReference type="ARBA" id="ARBA00022839"/>
    </source>
</evidence>
<dbReference type="SUPFAM" id="SSF52540">
    <property type="entry name" value="P-loop containing nucleoside triphosphate hydrolases"/>
    <property type="match status" value="2"/>
</dbReference>
<evidence type="ECO:0000256" key="5">
    <source>
        <dbReference type="ARBA" id="ARBA00022806"/>
    </source>
</evidence>
<dbReference type="GO" id="GO:0005524">
    <property type="term" value="F:ATP binding"/>
    <property type="evidence" value="ECO:0007669"/>
    <property type="project" value="UniProtKB-KW"/>
</dbReference>
<proteinExistence type="inferred from homology"/>
<dbReference type="InterPro" id="IPR027785">
    <property type="entry name" value="UvrD-like_helicase_C"/>
</dbReference>
<evidence type="ECO:0000259" key="12">
    <source>
        <dbReference type="Pfam" id="PF21185"/>
    </source>
</evidence>
<keyword evidence="5" id="KW-0347">Helicase</keyword>
<dbReference type="GO" id="GO:0006302">
    <property type="term" value="P:double-strand break repair"/>
    <property type="evidence" value="ECO:0007669"/>
    <property type="project" value="InterPro"/>
</dbReference>
<dbReference type="InterPro" id="IPR027417">
    <property type="entry name" value="P-loop_NTPase"/>
</dbReference>
<dbReference type="InterPro" id="IPR049550">
    <property type="entry name" value="RecD_N"/>
</dbReference>
<sequence>MDEKSVHKDSFSGDMTEDSDINVSLVKRDSGKINFGANNHSGENSHSEGINHAGEINYSGERSDKKISSWKYLLELLNRWTEHGWLRPLDRAFALFLKEQEPATSGIVLLTAALASHQLGRGHVCLDLAASVSDPDATLSLPPEGESGDEMPARPSMLLSEISLEQWVAELSESRLVALEKIASKSLCQETPATFQETPATFQETAATFQETAATFQETPVIFQETSTTFQKTPAIFQELPATSDNDNNQRPLVLCDGRLYLRRYWRYTVEVGEGISHLINRNMAVPEDLSLRIDRLFYSLRTESEHKKEDIHWQSIAAAIAAKYAFCVISGGPGTGKTTTVVQLSGLLQEMALEQGTKLRIRLAAPTGKAAARLTESIGEAVNRLPEEIRPFIPTEVTTLHRLLGSRPGTRHFIHHSGNKLHLDLLVVDEASMIDLEMMAAIVNALPEKARLVLLGDKDQLASVEAGSVLGDLCRYAGDICYSAETIKWLEAHTGYSIAVDENESTGTANELSQHIVVLRKSHRFGENSGIGALSRAVNCGDSTLVQKTWNKCFADISQFTLSSGENERFAAFVMDGTPEIFLGIDSEDKISFNSEGFQQLTDLKPEYCRELSGRAGYRLYLEKMKEKRFDDAWLMEVLEAFNRFQILTPLRKGEWGVEGLNQRTALMLYKAGLISATDGWYPGRPVMVTRNDYSLGLMNGDIGILLPVDGRNTLKVVFPIAGNVLKKVLPSRLNDVETVFAMTVHKSQGSEFDHTALVLPDSISPVMTRELVYTGITRAKSWFTLVGPKPGILGGAVMRRAHRASGLWEHFI</sequence>